<keyword evidence="3" id="KW-1185">Reference proteome</keyword>
<organism evidence="2 3">
    <name type="scientific">Lophiotrema nucula</name>
    <dbReference type="NCBI Taxonomy" id="690887"/>
    <lineage>
        <taxon>Eukaryota</taxon>
        <taxon>Fungi</taxon>
        <taxon>Dikarya</taxon>
        <taxon>Ascomycota</taxon>
        <taxon>Pezizomycotina</taxon>
        <taxon>Dothideomycetes</taxon>
        <taxon>Pleosporomycetidae</taxon>
        <taxon>Pleosporales</taxon>
        <taxon>Lophiotremataceae</taxon>
        <taxon>Lophiotrema</taxon>
    </lineage>
</organism>
<dbReference type="EMBL" id="ML977341">
    <property type="protein sequence ID" value="KAF2109730.1"/>
    <property type="molecule type" value="Genomic_DNA"/>
</dbReference>
<reference evidence="2" key="1">
    <citation type="journal article" date="2020" name="Stud. Mycol.">
        <title>101 Dothideomycetes genomes: a test case for predicting lifestyles and emergence of pathogens.</title>
        <authorList>
            <person name="Haridas S."/>
            <person name="Albert R."/>
            <person name="Binder M."/>
            <person name="Bloem J."/>
            <person name="Labutti K."/>
            <person name="Salamov A."/>
            <person name="Andreopoulos B."/>
            <person name="Baker S."/>
            <person name="Barry K."/>
            <person name="Bills G."/>
            <person name="Bluhm B."/>
            <person name="Cannon C."/>
            <person name="Castanera R."/>
            <person name="Culley D."/>
            <person name="Daum C."/>
            <person name="Ezra D."/>
            <person name="Gonzalez J."/>
            <person name="Henrissat B."/>
            <person name="Kuo A."/>
            <person name="Liang C."/>
            <person name="Lipzen A."/>
            <person name="Lutzoni F."/>
            <person name="Magnuson J."/>
            <person name="Mondo S."/>
            <person name="Nolan M."/>
            <person name="Ohm R."/>
            <person name="Pangilinan J."/>
            <person name="Park H.-J."/>
            <person name="Ramirez L."/>
            <person name="Alfaro M."/>
            <person name="Sun H."/>
            <person name="Tritt A."/>
            <person name="Yoshinaga Y."/>
            <person name="Zwiers L.-H."/>
            <person name="Turgeon B."/>
            <person name="Goodwin S."/>
            <person name="Spatafora J."/>
            <person name="Crous P."/>
            <person name="Grigoriev I."/>
        </authorList>
    </citation>
    <scope>NUCLEOTIDE SEQUENCE</scope>
    <source>
        <strain evidence="2">CBS 627.86</strain>
    </source>
</reference>
<protein>
    <submittedName>
        <fullName evidence="2">Uncharacterized protein</fullName>
    </submittedName>
</protein>
<evidence type="ECO:0000313" key="3">
    <source>
        <dbReference type="Proteomes" id="UP000799770"/>
    </source>
</evidence>
<proteinExistence type="predicted"/>
<dbReference type="AlphaFoldDB" id="A0A6A5YRU4"/>
<name>A0A6A5YRU4_9PLEO</name>
<dbReference type="Proteomes" id="UP000799770">
    <property type="component" value="Unassembled WGS sequence"/>
</dbReference>
<sequence>MDLVKLMNRTKRNGQIGDLNAKVELIKDSTKTAPIFEFRDLDQAKGSELETRVGSYEAKVEACHKQFKCDLAESKVKGGKAKEKVANRRAMRSKALHKDPQQSLVHVKSSGKMTATRPWRNKLRSKEATHISQAIADAPYASPRTGVLILQLCRTTTWYNNRRTQCS</sequence>
<gene>
    <name evidence="2" type="ORF">BDV96DRAFT_604604</name>
</gene>
<evidence type="ECO:0000256" key="1">
    <source>
        <dbReference type="SAM" id="MobiDB-lite"/>
    </source>
</evidence>
<feature type="region of interest" description="Disordered" evidence="1">
    <location>
        <begin position="92"/>
        <end position="117"/>
    </location>
</feature>
<accession>A0A6A5YRU4</accession>
<evidence type="ECO:0000313" key="2">
    <source>
        <dbReference type="EMBL" id="KAF2109730.1"/>
    </source>
</evidence>
<dbReference type="OrthoDB" id="5150738at2759"/>